<comment type="caution">
    <text evidence="5">The sequence shown here is derived from an EMBL/GenBank/DDBJ whole genome shotgun (WGS) entry which is preliminary data.</text>
</comment>
<dbReference type="InterPro" id="IPR027519">
    <property type="entry name" value="KFase_ver/fungi-typ"/>
</dbReference>
<dbReference type="InterPro" id="IPR049492">
    <property type="entry name" value="BD-FAE-like_dom"/>
</dbReference>
<dbReference type="Gene3D" id="3.40.50.1820">
    <property type="entry name" value="alpha/beta hydrolase"/>
    <property type="match status" value="1"/>
</dbReference>
<dbReference type="EC" id="3.5.1.9" evidence="3"/>
<evidence type="ECO:0000313" key="5">
    <source>
        <dbReference type="EMBL" id="KAK4540550.1"/>
    </source>
</evidence>
<accession>A0AAV9J6B7</accession>
<feature type="active site" description="Nucleophile" evidence="3">
    <location>
        <position position="138"/>
    </location>
</feature>
<dbReference type="EMBL" id="JAVFHQ010000065">
    <property type="protein sequence ID" value="KAK4540550.1"/>
    <property type="molecule type" value="Genomic_DNA"/>
</dbReference>
<dbReference type="PANTHER" id="PTHR48081:SF33">
    <property type="entry name" value="KYNURENINE FORMAMIDASE"/>
    <property type="match status" value="1"/>
</dbReference>
<comment type="pathway">
    <text evidence="3">Amino-acid degradation; L-tryptophan degradation via kynurenine pathway; L-kynurenine from L-tryptophan: step 2/2.</text>
</comment>
<dbReference type="Proteomes" id="UP001324427">
    <property type="component" value="Unassembled WGS sequence"/>
</dbReference>
<reference evidence="5 6" key="1">
    <citation type="submission" date="2021-11" db="EMBL/GenBank/DDBJ databases">
        <title>Black yeast isolated from Biological Soil Crust.</title>
        <authorList>
            <person name="Kurbessoian T."/>
        </authorList>
    </citation>
    <scope>NUCLEOTIDE SEQUENCE [LARGE SCALE GENOMIC DNA]</scope>
    <source>
        <strain evidence="5 6">CCFEE 5522</strain>
    </source>
</reference>
<dbReference type="GO" id="GO:0019441">
    <property type="term" value="P:L-tryptophan catabolic process to kynurenine"/>
    <property type="evidence" value="ECO:0007669"/>
    <property type="project" value="UniProtKB-UniRule"/>
</dbReference>
<name>A0AAV9J6B7_9PEZI</name>
<comment type="catalytic activity">
    <reaction evidence="3">
        <text>N-formyl-L-kynurenine + H2O = L-kynurenine + formate + H(+)</text>
        <dbReference type="Rhea" id="RHEA:13009"/>
        <dbReference type="ChEBI" id="CHEBI:15377"/>
        <dbReference type="ChEBI" id="CHEBI:15378"/>
        <dbReference type="ChEBI" id="CHEBI:15740"/>
        <dbReference type="ChEBI" id="CHEBI:57959"/>
        <dbReference type="ChEBI" id="CHEBI:58629"/>
        <dbReference type="EC" id="3.5.1.9"/>
    </reaction>
</comment>
<evidence type="ECO:0000256" key="2">
    <source>
        <dbReference type="ARBA" id="ARBA00023079"/>
    </source>
</evidence>
<evidence type="ECO:0000256" key="1">
    <source>
        <dbReference type="ARBA" id="ARBA00022801"/>
    </source>
</evidence>
<gene>
    <name evidence="5" type="ORF">LTR36_009080</name>
</gene>
<dbReference type="GO" id="GO:0034354">
    <property type="term" value="P:'de novo' NAD+ biosynthetic process from L-tryptophan"/>
    <property type="evidence" value="ECO:0007669"/>
    <property type="project" value="UniProtKB-UniRule"/>
</dbReference>
<comment type="function">
    <text evidence="3">Catalyzes the hydrolysis of N-formyl-L-kynurenine to L-kynurenine, the second step in the kynurenine pathway of tryptophan degradation. Kynurenine may be further oxidized to nicotinic acid, NAD(H) and NADP(H). Required for elimination of toxic metabolites.</text>
</comment>
<protein>
    <recommendedName>
        <fullName evidence="3">Kynurenine formamidase</fullName>
        <shortName evidence="3">KFA</shortName>
        <shortName evidence="3">KFase</shortName>
        <ecNumber evidence="3">3.5.1.9</ecNumber>
    </recommendedName>
    <alternativeName>
        <fullName evidence="3">Arylformamidase</fullName>
    </alternativeName>
    <alternativeName>
        <fullName evidence="3">N-formylkynurenine formamidase</fullName>
        <shortName evidence="3">FKF</shortName>
    </alternativeName>
</protein>
<feature type="domain" description="BD-FAE-like" evidence="4">
    <location>
        <begin position="32"/>
        <end position="253"/>
    </location>
</feature>
<comment type="domain">
    <text evidence="3">The main chain amide nitrogen atoms of the second glycine and its adjacent residue in the HGGXW motif define the oxyanion hole, and stabilize the oxyanion that forms during the nucleophilic attack by the catalytic serine during substrate cleavage.</text>
</comment>
<dbReference type="GO" id="GO:0004061">
    <property type="term" value="F:arylformamidase activity"/>
    <property type="evidence" value="ECO:0007669"/>
    <property type="project" value="UniProtKB-UniRule"/>
</dbReference>
<dbReference type="PANTHER" id="PTHR48081">
    <property type="entry name" value="AB HYDROLASE SUPERFAMILY PROTEIN C4A8.06C"/>
    <property type="match status" value="1"/>
</dbReference>
<evidence type="ECO:0000256" key="3">
    <source>
        <dbReference type="HAMAP-Rule" id="MF_03014"/>
    </source>
</evidence>
<proteinExistence type="inferred from homology"/>
<dbReference type="AlphaFoldDB" id="A0AAV9J6B7"/>
<keyword evidence="1 3" id="KW-0378">Hydrolase</keyword>
<dbReference type="Pfam" id="PF20434">
    <property type="entry name" value="BD-FAE"/>
    <property type="match status" value="1"/>
</dbReference>
<comment type="similarity">
    <text evidence="3">Belongs to the kynurenine formamidase family.</text>
</comment>
<dbReference type="SUPFAM" id="SSF53474">
    <property type="entry name" value="alpha/beta-Hydrolases"/>
    <property type="match status" value="1"/>
</dbReference>
<feature type="active site" evidence="3">
    <location>
        <position position="276"/>
    </location>
</feature>
<comment type="subunit">
    <text evidence="3">Homodimer.</text>
</comment>
<dbReference type="InterPro" id="IPR050300">
    <property type="entry name" value="GDXG_lipolytic_enzyme"/>
</dbReference>
<dbReference type="InterPro" id="IPR029058">
    <property type="entry name" value="AB_hydrolase_fold"/>
</dbReference>
<sequence length="301" mass="33924">MGAKDGFPQYRKDVQYSRESSLNTLQYCIPRPTTRGTKQVWVIYVHGGAWQDPEIDASSFDKAQELLFESHMLEHIAGFASINYRLSPYPSHPRDPSHPSDPARNARHPEHINDVLAAILHLQETFRFEERYVLVGHSCGASLAFQVAMKRYWGSQYESTLALELNVVPPIAILGVEGLYDLPALVKHNAGEPVYQDFVANAFGRDTSAWASVSPTAGDYGNSWQEGRLAVLAHSRDDELVEWEQVDHMHKALKSQGFDEASGDRRLKLVELCGKHDEVWQDGRELARAVEATVQVVKNWL</sequence>
<dbReference type="HAMAP" id="MF_03014">
    <property type="entry name" value="KFase"/>
    <property type="match status" value="1"/>
</dbReference>
<evidence type="ECO:0000313" key="6">
    <source>
        <dbReference type="Proteomes" id="UP001324427"/>
    </source>
</evidence>
<feature type="short sequence motif" description="HGGXW" evidence="3">
    <location>
        <begin position="46"/>
        <end position="50"/>
    </location>
</feature>
<keyword evidence="2 3" id="KW-0823">Tryptophan catabolism</keyword>
<organism evidence="5 6">
    <name type="scientific">Oleoguttula mirabilis</name>
    <dbReference type="NCBI Taxonomy" id="1507867"/>
    <lineage>
        <taxon>Eukaryota</taxon>
        <taxon>Fungi</taxon>
        <taxon>Dikarya</taxon>
        <taxon>Ascomycota</taxon>
        <taxon>Pezizomycotina</taxon>
        <taxon>Dothideomycetes</taxon>
        <taxon>Dothideomycetidae</taxon>
        <taxon>Mycosphaerellales</taxon>
        <taxon>Teratosphaeriaceae</taxon>
        <taxon>Oleoguttula</taxon>
    </lineage>
</organism>
<keyword evidence="6" id="KW-1185">Reference proteome</keyword>
<evidence type="ECO:0000259" key="4">
    <source>
        <dbReference type="Pfam" id="PF20434"/>
    </source>
</evidence>
<feature type="active site" evidence="3">
    <location>
        <position position="238"/>
    </location>
</feature>